<dbReference type="EMBL" id="GL945447">
    <property type="protein sequence ID" value="EGO18552.1"/>
    <property type="molecule type" value="Genomic_DNA"/>
</dbReference>
<dbReference type="GeneID" id="18810555"/>
<name>F8PDV5_SERL9</name>
<gene>
    <name evidence="1" type="ORF">SERLADRAFT_374955</name>
</gene>
<sequence length="52" mass="5851">MMVGRAVTEICRMRRHGRVLKRLRDQIGGFKTSSQVLGNDGSARRKAVNHIS</sequence>
<organism>
    <name type="scientific">Serpula lacrymans var. lacrymans (strain S7.9)</name>
    <name type="common">Dry rot fungus</name>
    <dbReference type="NCBI Taxonomy" id="578457"/>
    <lineage>
        <taxon>Eukaryota</taxon>
        <taxon>Fungi</taxon>
        <taxon>Dikarya</taxon>
        <taxon>Basidiomycota</taxon>
        <taxon>Agaricomycotina</taxon>
        <taxon>Agaricomycetes</taxon>
        <taxon>Agaricomycetidae</taxon>
        <taxon>Boletales</taxon>
        <taxon>Coniophorineae</taxon>
        <taxon>Serpulaceae</taxon>
        <taxon>Serpula</taxon>
    </lineage>
</organism>
<protein>
    <submittedName>
        <fullName evidence="1">Uncharacterized protein</fullName>
    </submittedName>
</protein>
<dbReference type="KEGG" id="sla:SERLADRAFT_374955"/>
<accession>F8PDV5</accession>
<dbReference type="HOGENOM" id="CLU_3088750_0_0_1"/>
<evidence type="ECO:0000313" key="1">
    <source>
        <dbReference type="EMBL" id="EGO18552.1"/>
    </source>
</evidence>
<proteinExistence type="predicted"/>
<dbReference type="Proteomes" id="UP000008064">
    <property type="component" value="Unassembled WGS sequence"/>
</dbReference>
<dbReference type="AlphaFoldDB" id="F8PDV5"/>
<dbReference type="RefSeq" id="XP_007324579.1">
    <property type="nucleotide sequence ID" value="XM_007324517.1"/>
</dbReference>
<reference evidence="1" key="1">
    <citation type="submission" date="2011-04" db="EMBL/GenBank/DDBJ databases">
        <title>Evolution of plant cell wall degrading machinery underlies the functional diversity of forest fungi.</title>
        <authorList>
            <consortium name="US DOE Joint Genome Institute (JGI-PGF)"/>
            <person name="Eastwood D.C."/>
            <person name="Floudas D."/>
            <person name="Binder M."/>
            <person name="Majcherczyk A."/>
            <person name="Schneider P."/>
            <person name="Aerts A."/>
            <person name="Asiegbu F.O."/>
            <person name="Baker S.E."/>
            <person name="Barry K."/>
            <person name="Bendiksby M."/>
            <person name="Blumentritt M."/>
            <person name="Coutinho P.M."/>
            <person name="Cullen D."/>
            <person name="Cullen D."/>
            <person name="Gathman A."/>
            <person name="Goodell B."/>
            <person name="Henrissat B."/>
            <person name="Ihrmark K."/>
            <person name="Kauserud H."/>
            <person name="Kohler A."/>
            <person name="LaButti K."/>
            <person name="Lapidus A."/>
            <person name="Lavin J.L."/>
            <person name="Lee Y.-H."/>
            <person name="Lindquist E."/>
            <person name="Lilly W."/>
            <person name="Lucas S."/>
            <person name="Morin E."/>
            <person name="Murat C."/>
            <person name="Oguiza J.A."/>
            <person name="Park J."/>
            <person name="Pisabarro A.G."/>
            <person name="Riley R."/>
            <person name="Rosling A."/>
            <person name="Salamov A."/>
            <person name="Schmidt O."/>
            <person name="Schmutz J."/>
            <person name="Skrede I."/>
            <person name="Stenlid J."/>
            <person name="Wiebenga A."/>
            <person name="Xie X."/>
            <person name="Kues U."/>
            <person name="Hibbett D.S."/>
            <person name="Hoffmeister D."/>
            <person name="Hogberg N."/>
            <person name="Martin F."/>
            <person name="Grigoriev I.V."/>
            <person name="Watkinson S.C."/>
        </authorList>
    </citation>
    <scope>NUCLEOTIDE SEQUENCE</scope>
    <source>
        <strain evidence="1">S7.9</strain>
    </source>
</reference>